<evidence type="ECO:0000256" key="11">
    <source>
        <dbReference type="ARBA" id="ARBA00023284"/>
    </source>
</evidence>
<sequence>MRCLKFSALALSLASFSFAADAEGPSDVLTLTVTDFEAKVNPEPLILVEFFAPWCGHCKALAPHYEEAATTLKDKGIPIAKVDCVDQPDLCQANGVQGYPTLKVFRNGTPTDYTGPRKADGIVSYMVKQSLPAVSEVTLANIEEIKKADKVVAIAYVSSHTQAPAAEFSAMAEKHRDDYLFGISYDQDVHSSETVTPPAVVVYRSFDAPRTEYPYPIADAKVEDFETWLKDLSVPVIDEVSGENYAIYATSSKPLAYLFLDPTREDKEDQIAAIKPIAEEFKSKVNFVWIDAIKFGDHAKALNLGEAKWPSFVLQDVQKQLKYPLDQTKDFSPAAAKKWVQDYLDGSLHPSLKSQPIPETQDESVFNLVGKQFDEVIFDDSKDVFVEFYATWCGHCKRLKPTWDQLGDRYADLKDKITIVKMEATENDLPESAGFQVTGFPTIKFKKAGTREFIEYDGDRSLDSFIAFVEEHAGNNLEVKTPPPAQQAEDAQAPLKAETDEKKEDVHDEL</sequence>
<organism evidence="16 17">
    <name type="scientific">Marasmius crinis-equi</name>
    <dbReference type="NCBI Taxonomy" id="585013"/>
    <lineage>
        <taxon>Eukaryota</taxon>
        <taxon>Fungi</taxon>
        <taxon>Dikarya</taxon>
        <taxon>Basidiomycota</taxon>
        <taxon>Agaricomycotina</taxon>
        <taxon>Agaricomycetes</taxon>
        <taxon>Agaricomycetidae</taxon>
        <taxon>Agaricales</taxon>
        <taxon>Marasmiineae</taxon>
        <taxon>Marasmiaceae</taxon>
        <taxon>Marasmius</taxon>
    </lineage>
</organism>
<dbReference type="PRINTS" id="PR00421">
    <property type="entry name" value="THIOREDOXIN"/>
</dbReference>
<dbReference type="Pfam" id="PF13848">
    <property type="entry name" value="Thioredoxin_6"/>
    <property type="match status" value="1"/>
</dbReference>
<dbReference type="EC" id="5.3.4.1" evidence="5 13"/>
<dbReference type="InterPro" id="IPR017937">
    <property type="entry name" value="Thioredoxin_CS"/>
</dbReference>
<name>A0ABR3FGQ0_9AGAR</name>
<comment type="function">
    <text evidence="2">Participates in the folding of proteins containing disulfide bonds, may be involved in glycosylation, prolyl hydroxylation and triglyceride transfer.</text>
</comment>
<dbReference type="InterPro" id="IPR013766">
    <property type="entry name" value="Thioredoxin_domain"/>
</dbReference>
<feature type="domain" description="Thioredoxin" evidence="15">
    <location>
        <begin position="351"/>
        <end position="474"/>
    </location>
</feature>
<dbReference type="PROSITE" id="PS00194">
    <property type="entry name" value="THIOREDOXIN_1"/>
    <property type="match status" value="2"/>
</dbReference>
<dbReference type="PANTHER" id="PTHR18929">
    <property type="entry name" value="PROTEIN DISULFIDE ISOMERASE"/>
    <property type="match status" value="1"/>
</dbReference>
<evidence type="ECO:0000256" key="2">
    <source>
        <dbReference type="ARBA" id="ARBA00002692"/>
    </source>
</evidence>
<dbReference type="CDD" id="cd02981">
    <property type="entry name" value="PDI_b_family"/>
    <property type="match status" value="1"/>
</dbReference>
<dbReference type="InterPro" id="IPR005792">
    <property type="entry name" value="Prot_disulphide_isomerase"/>
</dbReference>
<dbReference type="GO" id="GO:0003756">
    <property type="term" value="F:protein disulfide isomerase activity"/>
    <property type="evidence" value="ECO:0007669"/>
    <property type="project" value="UniProtKB-EC"/>
</dbReference>
<gene>
    <name evidence="16" type="primary">PDI1_1</name>
    <name evidence="16" type="ORF">V5O48_007421</name>
</gene>
<feature type="compositionally biased region" description="Basic and acidic residues" evidence="14">
    <location>
        <begin position="497"/>
        <end position="510"/>
    </location>
</feature>
<evidence type="ECO:0000256" key="1">
    <source>
        <dbReference type="ARBA" id="ARBA00001182"/>
    </source>
</evidence>
<evidence type="ECO:0000256" key="12">
    <source>
        <dbReference type="RuleBase" id="RU004208"/>
    </source>
</evidence>
<comment type="subcellular location">
    <subcellularLocation>
        <location evidence="3">Endoplasmic reticulum lumen</location>
    </subcellularLocation>
</comment>
<dbReference type="CDD" id="cd02995">
    <property type="entry name" value="PDI_a_PDI_a'_C"/>
    <property type="match status" value="1"/>
</dbReference>
<evidence type="ECO:0000256" key="14">
    <source>
        <dbReference type="SAM" id="MobiDB-lite"/>
    </source>
</evidence>
<evidence type="ECO:0000256" key="13">
    <source>
        <dbReference type="RuleBase" id="RU361130"/>
    </source>
</evidence>
<dbReference type="NCBIfam" id="TIGR01126">
    <property type="entry name" value="pdi_dom"/>
    <property type="match status" value="1"/>
</dbReference>
<dbReference type="InterPro" id="IPR036249">
    <property type="entry name" value="Thioredoxin-like_sf"/>
</dbReference>
<dbReference type="CDD" id="cd02982">
    <property type="entry name" value="PDI_b'_family"/>
    <property type="match status" value="1"/>
</dbReference>
<evidence type="ECO:0000256" key="10">
    <source>
        <dbReference type="ARBA" id="ARBA00023235"/>
    </source>
</evidence>
<evidence type="ECO:0000256" key="6">
    <source>
        <dbReference type="ARBA" id="ARBA00022729"/>
    </source>
</evidence>
<evidence type="ECO:0000256" key="5">
    <source>
        <dbReference type="ARBA" id="ARBA00012723"/>
    </source>
</evidence>
<dbReference type="Proteomes" id="UP001465976">
    <property type="component" value="Unassembled WGS sequence"/>
</dbReference>
<dbReference type="InterPro" id="IPR005788">
    <property type="entry name" value="PDI_thioredoxin-like_dom"/>
</dbReference>
<feature type="region of interest" description="Disordered" evidence="14">
    <location>
        <begin position="476"/>
        <end position="510"/>
    </location>
</feature>
<evidence type="ECO:0000256" key="8">
    <source>
        <dbReference type="ARBA" id="ARBA00022824"/>
    </source>
</evidence>
<evidence type="ECO:0000256" key="7">
    <source>
        <dbReference type="ARBA" id="ARBA00022737"/>
    </source>
</evidence>
<feature type="signal peptide" evidence="13">
    <location>
        <begin position="1"/>
        <end position="19"/>
    </location>
</feature>
<keyword evidence="17" id="KW-1185">Reference proteome</keyword>
<dbReference type="Pfam" id="PF00085">
    <property type="entry name" value="Thioredoxin"/>
    <property type="match status" value="2"/>
</dbReference>
<dbReference type="PROSITE" id="PS51352">
    <property type="entry name" value="THIOREDOXIN_2"/>
    <property type="match status" value="2"/>
</dbReference>
<keyword evidence="7" id="KW-0677">Repeat</keyword>
<keyword evidence="11" id="KW-0676">Redox-active center</keyword>
<evidence type="ECO:0000313" key="16">
    <source>
        <dbReference type="EMBL" id="KAL0574529.1"/>
    </source>
</evidence>
<evidence type="ECO:0000256" key="9">
    <source>
        <dbReference type="ARBA" id="ARBA00023157"/>
    </source>
</evidence>
<reference evidence="16 17" key="1">
    <citation type="submission" date="2024-02" db="EMBL/GenBank/DDBJ databases">
        <title>A draft genome for the cacao thread blight pathogen Marasmius crinis-equi.</title>
        <authorList>
            <person name="Cohen S.P."/>
            <person name="Baruah I.K."/>
            <person name="Amoako-Attah I."/>
            <person name="Bukari Y."/>
            <person name="Meinhardt L.W."/>
            <person name="Bailey B.A."/>
        </authorList>
    </citation>
    <scope>NUCLEOTIDE SEQUENCE [LARGE SCALE GENOMIC DNA]</scope>
    <source>
        <strain evidence="16 17">GH-76</strain>
    </source>
</reference>
<protein>
    <recommendedName>
        <fullName evidence="5 13">Protein disulfide-isomerase</fullName>
        <ecNumber evidence="5 13">5.3.4.1</ecNumber>
    </recommendedName>
</protein>
<dbReference type="EMBL" id="JBAHYK010000388">
    <property type="protein sequence ID" value="KAL0574529.1"/>
    <property type="molecule type" value="Genomic_DNA"/>
</dbReference>
<evidence type="ECO:0000313" key="17">
    <source>
        <dbReference type="Proteomes" id="UP001465976"/>
    </source>
</evidence>
<keyword evidence="9" id="KW-1015">Disulfide bond</keyword>
<keyword evidence="8" id="KW-0256">Endoplasmic reticulum</keyword>
<dbReference type="SUPFAM" id="SSF52833">
    <property type="entry name" value="Thioredoxin-like"/>
    <property type="match status" value="4"/>
</dbReference>
<keyword evidence="6 13" id="KW-0732">Signal</keyword>
<dbReference type="NCBIfam" id="TIGR01130">
    <property type="entry name" value="ER_PDI_fam"/>
    <property type="match status" value="1"/>
</dbReference>
<keyword evidence="10 13" id="KW-0413">Isomerase</keyword>
<dbReference type="Gene3D" id="3.40.30.10">
    <property type="entry name" value="Glutaredoxin"/>
    <property type="match status" value="4"/>
</dbReference>
<evidence type="ECO:0000256" key="3">
    <source>
        <dbReference type="ARBA" id="ARBA00004319"/>
    </source>
</evidence>
<evidence type="ECO:0000256" key="4">
    <source>
        <dbReference type="ARBA" id="ARBA00006347"/>
    </source>
</evidence>
<feature type="chain" id="PRO_5045007555" description="Protein disulfide-isomerase" evidence="13">
    <location>
        <begin position="20"/>
        <end position="510"/>
    </location>
</feature>
<comment type="similarity">
    <text evidence="4 12">Belongs to the protein disulfide isomerase family.</text>
</comment>
<feature type="domain" description="Thioredoxin" evidence="15">
    <location>
        <begin position="7"/>
        <end position="132"/>
    </location>
</feature>
<comment type="catalytic activity">
    <reaction evidence="1 13">
        <text>Catalyzes the rearrangement of -S-S- bonds in proteins.</text>
        <dbReference type="EC" id="5.3.4.1"/>
    </reaction>
</comment>
<comment type="caution">
    <text evidence="16">The sequence shown here is derived from an EMBL/GenBank/DDBJ whole genome shotgun (WGS) entry which is preliminary data.</text>
</comment>
<proteinExistence type="inferred from homology"/>
<dbReference type="CDD" id="cd02961">
    <property type="entry name" value="PDI_a_family"/>
    <property type="match status" value="1"/>
</dbReference>
<dbReference type="PANTHER" id="PTHR18929:SF132">
    <property type="entry name" value="PROTEIN DISULFIDE-ISOMERASE A3"/>
    <property type="match status" value="1"/>
</dbReference>
<evidence type="ECO:0000259" key="15">
    <source>
        <dbReference type="PROSITE" id="PS51352"/>
    </source>
</evidence>
<accession>A0ABR3FGQ0</accession>